<dbReference type="SUPFAM" id="SSF81296">
    <property type="entry name" value="E set domains"/>
    <property type="match status" value="1"/>
</dbReference>
<feature type="signal peptide" evidence="8">
    <location>
        <begin position="1"/>
        <end position="19"/>
    </location>
</feature>
<dbReference type="OrthoDB" id="6409159at2759"/>
<keyword evidence="6 8" id="KW-0732">Signal</keyword>
<dbReference type="EMBL" id="KN822946">
    <property type="protein sequence ID" value="KIO33864.1"/>
    <property type="molecule type" value="Genomic_DNA"/>
</dbReference>
<dbReference type="SMART" id="SM00737">
    <property type="entry name" value="ML"/>
    <property type="match status" value="1"/>
</dbReference>
<dbReference type="HOGENOM" id="CLU_097982_3_0_1"/>
<dbReference type="GO" id="GO:0032366">
    <property type="term" value="P:intracellular sterol transport"/>
    <property type="evidence" value="ECO:0007669"/>
    <property type="project" value="InterPro"/>
</dbReference>
<evidence type="ECO:0000256" key="4">
    <source>
        <dbReference type="ARBA" id="ARBA00016056"/>
    </source>
</evidence>
<accession>A0A0C3QXQ4</accession>
<dbReference type="InterPro" id="IPR014756">
    <property type="entry name" value="Ig_E-set"/>
</dbReference>
<dbReference type="InterPro" id="IPR039670">
    <property type="entry name" value="NPC2-like"/>
</dbReference>
<evidence type="ECO:0000256" key="1">
    <source>
        <dbReference type="ARBA" id="ARBA00002053"/>
    </source>
</evidence>
<dbReference type="CDD" id="cd00917">
    <property type="entry name" value="PG-PI_TP"/>
    <property type="match status" value="1"/>
</dbReference>
<feature type="domain" description="MD-2-related lipid-recognition" evidence="9">
    <location>
        <begin position="43"/>
        <end position="165"/>
    </location>
</feature>
<keyword evidence="11" id="KW-1185">Reference proteome</keyword>
<dbReference type="InterPro" id="IPR033917">
    <property type="entry name" value="ML_PG-PI_TP"/>
</dbReference>
<evidence type="ECO:0000259" key="9">
    <source>
        <dbReference type="SMART" id="SM00737"/>
    </source>
</evidence>
<evidence type="ECO:0000256" key="7">
    <source>
        <dbReference type="ARBA" id="ARBA00023055"/>
    </source>
</evidence>
<evidence type="ECO:0000256" key="3">
    <source>
        <dbReference type="ARBA" id="ARBA00011245"/>
    </source>
</evidence>
<comment type="function">
    <text evidence="1">Catalyzes the intermembrane transfer of phosphatidylglycerol and phosphatidylinositol.</text>
</comment>
<feature type="chain" id="PRO_5002168935" description="Phosphatidylglycerol/phosphatidylinositol transfer protein" evidence="8">
    <location>
        <begin position="20"/>
        <end position="172"/>
    </location>
</feature>
<reference evidence="11" key="2">
    <citation type="submission" date="2015-01" db="EMBL/GenBank/DDBJ databases">
        <title>Evolutionary Origins and Diversification of the Mycorrhizal Mutualists.</title>
        <authorList>
            <consortium name="DOE Joint Genome Institute"/>
            <consortium name="Mycorrhizal Genomics Consortium"/>
            <person name="Kohler A."/>
            <person name="Kuo A."/>
            <person name="Nagy L.G."/>
            <person name="Floudas D."/>
            <person name="Copeland A."/>
            <person name="Barry K.W."/>
            <person name="Cichocki N."/>
            <person name="Veneault-Fourrey C."/>
            <person name="LaButti K."/>
            <person name="Lindquist E.A."/>
            <person name="Lipzen A."/>
            <person name="Lundell T."/>
            <person name="Morin E."/>
            <person name="Murat C."/>
            <person name="Riley R."/>
            <person name="Ohm R."/>
            <person name="Sun H."/>
            <person name="Tunlid A."/>
            <person name="Henrissat B."/>
            <person name="Grigoriev I.V."/>
            <person name="Hibbett D.S."/>
            <person name="Martin F."/>
        </authorList>
    </citation>
    <scope>NUCLEOTIDE SEQUENCE [LARGE SCALE GENOMIC DNA]</scope>
    <source>
        <strain evidence="11">MUT 4182</strain>
    </source>
</reference>
<organism evidence="10 11">
    <name type="scientific">Tulasnella calospora MUT 4182</name>
    <dbReference type="NCBI Taxonomy" id="1051891"/>
    <lineage>
        <taxon>Eukaryota</taxon>
        <taxon>Fungi</taxon>
        <taxon>Dikarya</taxon>
        <taxon>Basidiomycota</taxon>
        <taxon>Agaricomycotina</taxon>
        <taxon>Agaricomycetes</taxon>
        <taxon>Cantharellales</taxon>
        <taxon>Tulasnellaceae</taxon>
        <taxon>Tulasnella</taxon>
    </lineage>
</organism>
<dbReference type="PANTHER" id="PTHR11306:SF0">
    <property type="entry name" value="PHOSPHATIDYLGLYCEROL_PHOSPHATIDYLINOSITOL TRANSFER PROTEIN"/>
    <property type="match status" value="1"/>
</dbReference>
<proteinExistence type="inferred from homology"/>
<dbReference type="InterPro" id="IPR036846">
    <property type="entry name" value="GM2-AP_sf"/>
</dbReference>
<dbReference type="Pfam" id="PF02221">
    <property type="entry name" value="E1_DerP2_DerF2"/>
    <property type="match status" value="1"/>
</dbReference>
<comment type="subunit">
    <text evidence="3">Monomer.</text>
</comment>
<comment type="similarity">
    <text evidence="2">Belongs to the NPC2 family.</text>
</comment>
<dbReference type="PANTHER" id="PTHR11306">
    <property type="entry name" value="NIEMANN PICK TYPE C2 PROTEIN NPC2-RELATED"/>
    <property type="match status" value="1"/>
</dbReference>
<protein>
    <recommendedName>
        <fullName evidence="4">Phosphatidylglycerol/phosphatidylinositol transfer protein</fullName>
    </recommendedName>
</protein>
<evidence type="ECO:0000313" key="10">
    <source>
        <dbReference type="EMBL" id="KIO33864.1"/>
    </source>
</evidence>
<keyword evidence="7" id="KW-0445">Lipid transport</keyword>
<name>A0A0C3QXQ4_9AGAM</name>
<dbReference type="AlphaFoldDB" id="A0A0C3QXQ4"/>
<dbReference type="GO" id="GO:0032934">
    <property type="term" value="F:sterol binding"/>
    <property type="evidence" value="ECO:0007669"/>
    <property type="project" value="InterPro"/>
</dbReference>
<keyword evidence="5" id="KW-0813">Transport</keyword>
<sequence length="172" mass="18858">MRPTFALLAVAASFSSVLAAPSWNSWGLSNGDTPVKTMNSWSWEDCGLPTDIVEIQSISLSPDPPEPGQTLTITAIGTAKEIIEDGAYADVTVKLGLVKLLSKRFDICEEAEKANAEIQCPVEQGYHKVVQTVELPKEIPRAKFQVDVLAYSVDDEDLLCAKIKVDFMKRPF</sequence>
<reference evidence="10 11" key="1">
    <citation type="submission" date="2014-04" db="EMBL/GenBank/DDBJ databases">
        <authorList>
            <consortium name="DOE Joint Genome Institute"/>
            <person name="Kuo A."/>
            <person name="Girlanda M."/>
            <person name="Perotto S."/>
            <person name="Kohler A."/>
            <person name="Nagy L.G."/>
            <person name="Floudas D."/>
            <person name="Copeland A."/>
            <person name="Barry K.W."/>
            <person name="Cichocki N."/>
            <person name="Veneault-Fourrey C."/>
            <person name="LaButti K."/>
            <person name="Lindquist E.A."/>
            <person name="Lipzen A."/>
            <person name="Lundell T."/>
            <person name="Morin E."/>
            <person name="Murat C."/>
            <person name="Sun H."/>
            <person name="Tunlid A."/>
            <person name="Henrissat B."/>
            <person name="Grigoriev I.V."/>
            <person name="Hibbett D.S."/>
            <person name="Martin F."/>
            <person name="Nordberg H.P."/>
            <person name="Cantor M.N."/>
            <person name="Hua S.X."/>
        </authorList>
    </citation>
    <scope>NUCLEOTIDE SEQUENCE [LARGE SCALE GENOMIC DNA]</scope>
    <source>
        <strain evidence="10 11">MUT 4182</strain>
    </source>
</reference>
<evidence type="ECO:0000256" key="2">
    <source>
        <dbReference type="ARBA" id="ARBA00006370"/>
    </source>
</evidence>
<dbReference type="FunFam" id="2.70.220.10:FF:000002">
    <property type="entry name" value="Phosphatidylglycerol/phosphatidylinositol transfer protein"/>
    <property type="match status" value="1"/>
</dbReference>
<gene>
    <name evidence="10" type="ORF">M407DRAFT_178404</name>
</gene>
<evidence type="ECO:0000256" key="6">
    <source>
        <dbReference type="ARBA" id="ARBA00022729"/>
    </source>
</evidence>
<evidence type="ECO:0000256" key="8">
    <source>
        <dbReference type="SAM" id="SignalP"/>
    </source>
</evidence>
<evidence type="ECO:0000313" key="11">
    <source>
        <dbReference type="Proteomes" id="UP000054248"/>
    </source>
</evidence>
<dbReference type="InterPro" id="IPR003172">
    <property type="entry name" value="ML_dom"/>
</dbReference>
<dbReference type="Gene3D" id="2.70.220.10">
    <property type="entry name" value="Ganglioside GM2 activator"/>
    <property type="match status" value="1"/>
</dbReference>
<evidence type="ECO:0000256" key="5">
    <source>
        <dbReference type="ARBA" id="ARBA00022448"/>
    </source>
</evidence>
<dbReference type="Proteomes" id="UP000054248">
    <property type="component" value="Unassembled WGS sequence"/>
</dbReference>